<feature type="region of interest" description="Disordered" evidence="1">
    <location>
        <begin position="160"/>
        <end position="183"/>
    </location>
</feature>
<sequence>MGAQREELCARLRGLRERAEAARMAAKLSCSQSVLERAVQSSGLPGAEDFIGKRASDWAPKNIDRFKMPQRDNDDIVLALVTVWSQWAGEKVDRRWWLNQLARAREERTDTAAGANLVPTTLGAQVGSFPPILGLPTFLPAPPAVFTGRKQEVNRLLAALAPTPNSNRQKASTPPAASPAKGPVGSGVVSAVAGMAGVGKTALALIAAHRAWAQGWFTAALYVDLRGYDLAPVTGDQALVVLGQVHSPVACPFERVGR</sequence>
<evidence type="ECO:0000256" key="1">
    <source>
        <dbReference type="SAM" id="MobiDB-lite"/>
    </source>
</evidence>
<dbReference type="Proteomes" id="UP000003824">
    <property type="component" value="Unassembled WGS sequence"/>
</dbReference>
<reference evidence="3" key="1">
    <citation type="submission" date="2008-12" db="EMBL/GenBank/DDBJ databases">
        <title>Annotation of Streptomyces ghanaensis ATCC 14672.</title>
        <authorList>
            <consortium name="The Broad Institute Genome Sequencing Platform"/>
            <consortium name="Broad Institute Microbial Sequencing Center"/>
            <person name="Fischbach M."/>
            <person name="Ward D."/>
            <person name="Young S."/>
            <person name="Kodira C.D."/>
            <person name="Zeng Q."/>
            <person name="Koehrsen M."/>
            <person name="Godfrey P."/>
            <person name="Alvarado L."/>
            <person name="Berlin A.M."/>
            <person name="Borenstein D."/>
            <person name="Chen Z."/>
            <person name="Engels R."/>
            <person name="Freedman E."/>
            <person name="Gellesch M."/>
            <person name="Goldberg J."/>
            <person name="Griggs A."/>
            <person name="Gujja S."/>
            <person name="Heiman D.I."/>
            <person name="Hepburn T.A."/>
            <person name="Howarth C."/>
            <person name="Jen D."/>
            <person name="Larson L."/>
            <person name="Lewis B."/>
            <person name="Mehta T."/>
            <person name="Park D."/>
            <person name="Pearson M."/>
            <person name="Roberts A."/>
            <person name="Saif S."/>
            <person name="Shea T.D."/>
            <person name="Shenoy N."/>
            <person name="Sisk P."/>
            <person name="Stolte C."/>
            <person name="Sykes S.N."/>
            <person name="Walk T."/>
            <person name="White J."/>
            <person name="Yandava C."/>
            <person name="Straight P."/>
            <person name="Clardy J."/>
            <person name="Hung D."/>
            <person name="Kolter R."/>
            <person name="Mekalanos J."/>
            <person name="Walker S."/>
            <person name="Walsh C.T."/>
            <person name="Wieland B.L.C."/>
            <person name="Ilzarbe M."/>
            <person name="Galagan J."/>
            <person name="Nusbaum C."/>
            <person name="Birren B."/>
        </authorList>
    </citation>
    <scope>NUCLEOTIDE SEQUENCE [LARGE SCALE GENOMIC DNA]</scope>
    <source>
        <strain evidence="3">ATCC 14672 / DSM 40746 / JCM 4963 / KCTC 9882 / NRRL B-12104 / FH 1290</strain>
    </source>
</reference>
<accession>D6AA57</accession>
<proteinExistence type="predicted"/>
<feature type="compositionally biased region" description="Low complexity" evidence="1">
    <location>
        <begin position="170"/>
        <end position="183"/>
    </location>
</feature>
<name>D6AA57_STRV1</name>
<dbReference type="SUPFAM" id="SSF52540">
    <property type="entry name" value="P-loop containing nucleoside triphosphate hydrolases"/>
    <property type="match status" value="1"/>
</dbReference>
<dbReference type="Gene3D" id="3.40.50.300">
    <property type="entry name" value="P-loop containing nucleotide triphosphate hydrolases"/>
    <property type="match status" value="1"/>
</dbReference>
<organism evidence="2 3">
    <name type="scientific">Streptomyces viridosporus (strain ATCC 14672 / DSM 40746 / JCM 4963 / KCTC 9882 / NRRL B-12104 / FH 1290)</name>
    <name type="common">Streptomyces ghanaensis</name>
    <dbReference type="NCBI Taxonomy" id="566461"/>
    <lineage>
        <taxon>Bacteria</taxon>
        <taxon>Bacillati</taxon>
        <taxon>Actinomycetota</taxon>
        <taxon>Actinomycetes</taxon>
        <taxon>Kitasatosporales</taxon>
        <taxon>Streptomycetaceae</taxon>
        <taxon>Streptomyces</taxon>
    </lineage>
</organism>
<dbReference type="AlphaFoldDB" id="D6AA57"/>
<evidence type="ECO:0000313" key="2">
    <source>
        <dbReference type="EMBL" id="EFE72152.2"/>
    </source>
</evidence>
<dbReference type="EMBL" id="DS999641">
    <property type="protein sequence ID" value="EFE72152.2"/>
    <property type="molecule type" value="Genomic_DNA"/>
</dbReference>
<dbReference type="InterPro" id="IPR027417">
    <property type="entry name" value="P-loop_NTPase"/>
</dbReference>
<dbReference type="eggNOG" id="COG0784">
    <property type="taxonomic scope" value="Bacteria"/>
</dbReference>
<evidence type="ECO:0000313" key="3">
    <source>
        <dbReference type="Proteomes" id="UP000003824"/>
    </source>
</evidence>
<gene>
    <name evidence="2" type="ORF">SSFG_07387</name>
</gene>
<protein>
    <submittedName>
        <fullName evidence="2">Predicted protein</fullName>
    </submittedName>
</protein>